<dbReference type="HAMAP" id="MF_00972">
    <property type="entry name" value="tRNA_aden_deaminase"/>
    <property type="match status" value="1"/>
</dbReference>
<dbReference type="PROSITE" id="PS00903">
    <property type="entry name" value="CYT_DCMP_DEAMINASES_1"/>
    <property type="match status" value="1"/>
</dbReference>
<feature type="binding site" evidence="8">
    <location>
        <position position="122"/>
    </location>
    <ligand>
        <name>Zn(2+)</name>
        <dbReference type="ChEBI" id="CHEBI:29105"/>
        <note>catalytic</note>
    </ligand>
</feature>
<dbReference type="KEGG" id="elux:BTN50_0090"/>
<organism evidence="10 11">
    <name type="scientific">Candidatus Enterovibrio altilux</name>
    <dbReference type="NCBI Taxonomy" id="1927128"/>
    <lineage>
        <taxon>Bacteria</taxon>
        <taxon>Pseudomonadati</taxon>
        <taxon>Pseudomonadota</taxon>
        <taxon>Gammaproteobacteria</taxon>
        <taxon>Vibrionales</taxon>
        <taxon>Vibrionaceae</taxon>
        <taxon>Enterovibrio</taxon>
    </lineage>
</organism>
<accession>A0A291B6K0</accession>
<dbReference type="InterPro" id="IPR016192">
    <property type="entry name" value="APOBEC/CMP_deaminase_Zn-bd"/>
</dbReference>
<dbReference type="SUPFAM" id="SSF53927">
    <property type="entry name" value="Cytidine deaminase-like"/>
    <property type="match status" value="1"/>
</dbReference>
<comment type="function">
    <text evidence="8">Catalyzes the deamination of adenosine to inosine at the wobble position 34 of tRNA(Arg2).</text>
</comment>
<dbReference type="EC" id="3.5.4.33" evidence="8"/>
<evidence type="ECO:0000256" key="7">
    <source>
        <dbReference type="ARBA" id="ARBA00048045"/>
    </source>
</evidence>
<evidence type="ECO:0000256" key="3">
    <source>
        <dbReference type="ARBA" id="ARBA00022694"/>
    </source>
</evidence>
<comment type="cofactor">
    <cofactor evidence="8">
        <name>Zn(2+)</name>
        <dbReference type="ChEBI" id="CHEBI:29105"/>
    </cofactor>
    <text evidence="8">Binds 1 zinc ion per subunit.</text>
</comment>
<keyword evidence="3 8" id="KW-0819">tRNA processing</keyword>
<feature type="binding site" evidence="8">
    <location>
        <position position="125"/>
    </location>
    <ligand>
        <name>Zn(2+)</name>
        <dbReference type="ChEBI" id="CHEBI:29105"/>
        <note>catalytic</note>
    </ligand>
</feature>
<dbReference type="InterPro" id="IPR016193">
    <property type="entry name" value="Cytidine_deaminase-like"/>
</dbReference>
<dbReference type="PROSITE" id="PS51747">
    <property type="entry name" value="CYT_DCMP_DEAMINASES_2"/>
    <property type="match status" value="1"/>
</dbReference>
<gene>
    <name evidence="8" type="primary">tadA</name>
    <name evidence="10" type="ORF">BTN50_0090</name>
</gene>
<dbReference type="CDD" id="cd01285">
    <property type="entry name" value="nucleoside_deaminase"/>
    <property type="match status" value="1"/>
</dbReference>
<evidence type="ECO:0000256" key="6">
    <source>
        <dbReference type="ARBA" id="ARBA00022833"/>
    </source>
</evidence>
<keyword evidence="11" id="KW-1185">Reference proteome</keyword>
<evidence type="ECO:0000259" key="9">
    <source>
        <dbReference type="PROSITE" id="PS51747"/>
    </source>
</evidence>
<comment type="similarity">
    <text evidence="1">Belongs to the cytidine and deoxycytidylate deaminase family. ADAT2 subfamily.</text>
</comment>
<dbReference type="GO" id="GO:0008270">
    <property type="term" value="F:zinc ion binding"/>
    <property type="evidence" value="ECO:0007669"/>
    <property type="project" value="UniProtKB-UniRule"/>
</dbReference>
<dbReference type="NCBIfam" id="NF008113">
    <property type="entry name" value="PRK10860.1"/>
    <property type="match status" value="1"/>
</dbReference>
<evidence type="ECO:0000256" key="5">
    <source>
        <dbReference type="ARBA" id="ARBA00022801"/>
    </source>
</evidence>
<comment type="subunit">
    <text evidence="2 8">Homodimer.</text>
</comment>
<name>A0A291B6K0_9GAMM</name>
<feature type="domain" description="CMP/dCMP-type deaminase" evidence="9">
    <location>
        <begin position="41"/>
        <end position="187"/>
    </location>
</feature>
<dbReference type="Gene3D" id="3.40.140.10">
    <property type="entry name" value="Cytidine Deaminase, domain 2"/>
    <property type="match status" value="1"/>
</dbReference>
<keyword evidence="5 8" id="KW-0378">Hydrolase</keyword>
<reference evidence="11" key="1">
    <citation type="submission" date="2017-04" db="EMBL/GenBank/DDBJ databases">
        <title>Genome evolution of the luminous symbionts of deep sea anglerfish.</title>
        <authorList>
            <person name="Hendry T.A."/>
        </authorList>
    </citation>
    <scope>NUCLEOTIDE SEQUENCE [LARGE SCALE GENOMIC DNA]</scope>
</reference>
<dbReference type="InterPro" id="IPR028883">
    <property type="entry name" value="tRNA_aden_deaminase"/>
</dbReference>
<dbReference type="PANTHER" id="PTHR11079:SF202">
    <property type="entry name" value="TRNA-SPECIFIC ADENOSINE DEAMINASE"/>
    <property type="match status" value="1"/>
</dbReference>
<protein>
    <recommendedName>
        <fullName evidence="8">tRNA-specific adenosine deaminase</fullName>
        <ecNumber evidence="8">3.5.4.33</ecNumber>
    </recommendedName>
</protein>
<dbReference type="AlphaFoldDB" id="A0A291B6K0"/>
<sequence length="200" mass="22700">MYYLHLNEETELFFDICYSEILSIIPSDYMPAMENNMTQIEIDYQFMQRAIELAGNAGVEGEVPVGAVIVLHNIVIGEGWNRLIGQHDATAHAEMIALRHAGRTLENYRLLDAVLYVTLEPCPMCACAMVHSRIKKVVYGTPDTKTGAAGSIMNLFNYEGVNHHVAFQGGVMKKECREQIQAFFRRRRAEKIEKKHIKLP</sequence>
<evidence type="ECO:0000313" key="11">
    <source>
        <dbReference type="Proteomes" id="UP000218160"/>
    </source>
</evidence>
<feature type="active site" description="Proton donor" evidence="8">
    <location>
        <position position="94"/>
    </location>
</feature>
<dbReference type="GO" id="GO:0002100">
    <property type="term" value="P:tRNA wobble adenosine to inosine editing"/>
    <property type="evidence" value="ECO:0007669"/>
    <property type="project" value="UniProtKB-UniRule"/>
</dbReference>
<evidence type="ECO:0000256" key="1">
    <source>
        <dbReference type="ARBA" id="ARBA00010669"/>
    </source>
</evidence>
<proteinExistence type="inferred from homology"/>
<dbReference type="PANTHER" id="PTHR11079">
    <property type="entry name" value="CYTOSINE DEAMINASE FAMILY MEMBER"/>
    <property type="match status" value="1"/>
</dbReference>
<dbReference type="FunFam" id="3.40.140.10:FF:000005">
    <property type="entry name" value="tRNA-specific adenosine deaminase"/>
    <property type="match status" value="1"/>
</dbReference>
<feature type="binding site" evidence="8">
    <location>
        <position position="92"/>
    </location>
    <ligand>
        <name>Zn(2+)</name>
        <dbReference type="ChEBI" id="CHEBI:29105"/>
        <note>catalytic</note>
    </ligand>
</feature>
<dbReference type="GO" id="GO:0052717">
    <property type="term" value="F:tRNA-specific adenosine-34 deaminase activity"/>
    <property type="evidence" value="ECO:0007669"/>
    <property type="project" value="UniProtKB-UniRule"/>
</dbReference>
<dbReference type="Proteomes" id="UP000218160">
    <property type="component" value="Chromosome 1"/>
</dbReference>
<evidence type="ECO:0000256" key="8">
    <source>
        <dbReference type="HAMAP-Rule" id="MF_00972"/>
    </source>
</evidence>
<dbReference type="EMBL" id="CP020660">
    <property type="protein sequence ID" value="ATF08634.1"/>
    <property type="molecule type" value="Genomic_DNA"/>
</dbReference>
<keyword evidence="6 8" id="KW-0862">Zinc</keyword>
<evidence type="ECO:0000256" key="2">
    <source>
        <dbReference type="ARBA" id="ARBA00011738"/>
    </source>
</evidence>
<dbReference type="InterPro" id="IPR002125">
    <property type="entry name" value="CMP_dCMP_dom"/>
</dbReference>
<evidence type="ECO:0000313" key="10">
    <source>
        <dbReference type="EMBL" id="ATF08634.1"/>
    </source>
</evidence>
<keyword evidence="4 8" id="KW-0479">Metal-binding</keyword>
<evidence type="ECO:0000256" key="4">
    <source>
        <dbReference type="ARBA" id="ARBA00022723"/>
    </source>
</evidence>
<dbReference type="Pfam" id="PF00383">
    <property type="entry name" value="dCMP_cyt_deam_1"/>
    <property type="match status" value="1"/>
</dbReference>
<comment type="catalytic activity">
    <reaction evidence="7 8">
        <text>adenosine(34) in tRNA + H2O + H(+) = inosine(34) in tRNA + NH4(+)</text>
        <dbReference type="Rhea" id="RHEA:43168"/>
        <dbReference type="Rhea" id="RHEA-COMP:10373"/>
        <dbReference type="Rhea" id="RHEA-COMP:10374"/>
        <dbReference type="ChEBI" id="CHEBI:15377"/>
        <dbReference type="ChEBI" id="CHEBI:15378"/>
        <dbReference type="ChEBI" id="CHEBI:28938"/>
        <dbReference type="ChEBI" id="CHEBI:74411"/>
        <dbReference type="ChEBI" id="CHEBI:82852"/>
        <dbReference type="EC" id="3.5.4.33"/>
    </reaction>
</comment>